<dbReference type="EMBL" id="JACXAA010000005">
    <property type="protein sequence ID" value="MBD2754484.1"/>
    <property type="molecule type" value="Genomic_DNA"/>
</dbReference>
<dbReference type="Proteomes" id="UP000653797">
    <property type="component" value="Unassembled WGS sequence"/>
</dbReference>
<evidence type="ECO:0000256" key="6">
    <source>
        <dbReference type="ARBA" id="ARBA00023136"/>
    </source>
</evidence>
<evidence type="ECO:0000256" key="4">
    <source>
        <dbReference type="ARBA" id="ARBA00022692"/>
    </source>
</evidence>
<evidence type="ECO:0000256" key="7">
    <source>
        <dbReference type="SAM" id="Phobius"/>
    </source>
</evidence>
<dbReference type="InterPro" id="IPR023090">
    <property type="entry name" value="UPF0702_alpha/beta_dom_sf"/>
</dbReference>
<dbReference type="GO" id="GO:0005886">
    <property type="term" value="C:plasma membrane"/>
    <property type="evidence" value="ECO:0007669"/>
    <property type="project" value="UniProtKB-SubCell"/>
</dbReference>
<comment type="similarity">
    <text evidence="2">Belongs to the UPF0702 family.</text>
</comment>
<evidence type="ECO:0000256" key="3">
    <source>
        <dbReference type="ARBA" id="ARBA00022475"/>
    </source>
</evidence>
<accession>A0A927B336</accession>
<evidence type="ECO:0000256" key="1">
    <source>
        <dbReference type="ARBA" id="ARBA00004651"/>
    </source>
</evidence>
<dbReference type="RefSeq" id="WP_191040113.1">
    <property type="nucleotide sequence ID" value="NZ_JACXAA010000005.1"/>
</dbReference>
<keyword evidence="4 7" id="KW-0812">Transmembrane</keyword>
<dbReference type="PANTHER" id="PTHR34582:SF6">
    <property type="entry name" value="UPF0702 TRANSMEMBRANE PROTEIN YCAP"/>
    <property type="match status" value="1"/>
</dbReference>
<evidence type="ECO:0000259" key="8">
    <source>
        <dbReference type="Pfam" id="PF04239"/>
    </source>
</evidence>
<evidence type="ECO:0000256" key="2">
    <source>
        <dbReference type="ARBA" id="ARBA00006448"/>
    </source>
</evidence>
<evidence type="ECO:0000313" key="9">
    <source>
        <dbReference type="EMBL" id="MBD2754484.1"/>
    </source>
</evidence>
<dbReference type="PANTHER" id="PTHR34582">
    <property type="entry name" value="UPF0702 TRANSMEMBRANE PROTEIN YCAP"/>
    <property type="match status" value="1"/>
</dbReference>
<keyword evidence="6 7" id="KW-0472">Membrane</keyword>
<sequence>MNTVLLVDVDWDKMFIPSMSLWEIIIRGSITYWFCFLYIRFFRRGAGQLGIADLLLITLISDAAQNSMAGEYDSITEGCLLVGVLVFWDYAINWLGFRSVFFSKIGEPDPVLLIKNGVMQRQNMKKELITSSELMSMLRQQGIEDVSEVKTCYIEGSGNISVIKS</sequence>
<comment type="subcellular location">
    <subcellularLocation>
        <location evidence="1">Cell membrane</location>
        <topology evidence="1">Multi-pass membrane protein</topology>
    </subcellularLocation>
</comment>
<organism evidence="9 10">
    <name type="scientific">Spirosoma validum</name>
    <dbReference type="NCBI Taxonomy" id="2771355"/>
    <lineage>
        <taxon>Bacteria</taxon>
        <taxon>Pseudomonadati</taxon>
        <taxon>Bacteroidota</taxon>
        <taxon>Cytophagia</taxon>
        <taxon>Cytophagales</taxon>
        <taxon>Cytophagaceae</taxon>
        <taxon>Spirosoma</taxon>
    </lineage>
</organism>
<dbReference type="InterPro" id="IPR007353">
    <property type="entry name" value="DUF421"/>
</dbReference>
<evidence type="ECO:0000256" key="5">
    <source>
        <dbReference type="ARBA" id="ARBA00022989"/>
    </source>
</evidence>
<dbReference type="AlphaFoldDB" id="A0A927B336"/>
<name>A0A927B336_9BACT</name>
<feature type="transmembrane region" description="Helical" evidence="7">
    <location>
        <begin position="20"/>
        <end position="39"/>
    </location>
</feature>
<keyword evidence="3" id="KW-1003">Cell membrane</keyword>
<reference evidence="9" key="1">
    <citation type="submission" date="2020-09" db="EMBL/GenBank/DDBJ databases">
        <authorList>
            <person name="Kim M.K."/>
        </authorList>
    </citation>
    <scope>NUCLEOTIDE SEQUENCE</scope>
    <source>
        <strain evidence="9">BT704</strain>
    </source>
</reference>
<dbReference type="Gene3D" id="3.30.240.20">
    <property type="entry name" value="bsu07140 like domains"/>
    <property type="match status" value="1"/>
</dbReference>
<keyword evidence="10" id="KW-1185">Reference proteome</keyword>
<gene>
    <name evidence="9" type="ORF">IC230_16375</name>
</gene>
<keyword evidence="5 7" id="KW-1133">Transmembrane helix</keyword>
<protein>
    <submittedName>
        <fullName evidence="9">DUF421 domain-containing protein</fullName>
    </submittedName>
</protein>
<proteinExistence type="inferred from homology"/>
<dbReference type="Pfam" id="PF04239">
    <property type="entry name" value="DUF421"/>
    <property type="match status" value="1"/>
</dbReference>
<comment type="caution">
    <text evidence="9">The sequence shown here is derived from an EMBL/GenBank/DDBJ whole genome shotgun (WGS) entry which is preliminary data.</text>
</comment>
<evidence type="ECO:0000313" key="10">
    <source>
        <dbReference type="Proteomes" id="UP000653797"/>
    </source>
</evidence>
<feature type="domain" description="YetF C-terminal" evidence="8">
    <location>
        <begin position="100"/>
        <end position="164"/>
    </location>
</feature>